<evidence type="ECO:0000256" key="1">
    <source>
        <dbReference type="ARBA" id="ARBA00010638"/>
    </source>
</evidence>
<feature type="binding site" evidence="4">
    <location>
        <begin position="136"/>
        <end position="144"/>
    </location>
    <ligand>
        <name>ATP</name>
        <dbReference type="ChEBI" id="CHEBI:30616"/>
    </ligand>
</feature>
<dbReference type="PANTHER" id="PTHR23407">
    <property type="entry name" value="ATPASE INHIBITOR/5-FORMYLTETRAHYDROFOLATE CYCLO-LIGASE"/>
    <property type="match status" value="1"/>
</dbReference>
<comment type="cofactor">
    <cofactor evidence="5">
        <name>Mg(2+)</name>
        <dbReference type="ChEBI" id="CHEBI:18420"/>
    </cofactor>
</comment>
<dbReference type="PIRSF" id="PIRSF006806">
    <property type="entry name" value="FTHF_cligase"/>
    <property type="match status" value="1"/>
</dbReference>
<dbReference type="Proteomes" id="UP000702954">
    <property type="component" value="Unassembled WGS sequence"/>
</dbReference>
<dbReference type="Gene3D" id="3.40.50.10420">
    <property type="entry name" value="NagB/RpiA/CoA transferase-like"/>
    <property type="match status" value="1"/>
</dbReference>
<dbReference type="GeneID" id="97506978"/>
<dbReference type="GO" id="GO:0005524">
    <property type="term" value="F:ATP binding"/>
    <property type="evidence" value="ECO:0007669"/>
    <property type="project" value="UniProtKB-KW"/>
</dbReference>
<dbReference type="PANTHER" id="PTHR23407:SF1">
    <property type="entry name" value="5-FORMYLTETRAHYDROFOLATE CYCLO-LIGASE"/>
    <property type="match status" value="1"/>
</dbReference>
<name>A0A4R3JEQ3_9FIRM</name>
<keyword evidence="5" id="KW-0460">Magnesium</keyword>
<evidence type="ECO:0000313" key="7">
    <source>
        <dbReference type="EMBL" id="TCS63945.1"/>
    </source>
</evidence>
<feature type="binding site" evidence="4">
    <location>
        <position position="59"/>
    </location>
    <ligand>
        <name>substrate</name>
    </ligand>
</feature>
<dbReference type="EMBL" id="SLZV01000027">
    <property type="protein sequence ID" value="TCS63945.1"/>
    <property type="molecule type" value="Genomic_DNA"/>
</dbReference>
<dbReference type="RefSeq" id="WP_009261791.1">
    <property type="nucleotide sequence ID" value="NZ_AP031411.1"/>
</dbReference>
<dbReference type="NCBIfam" id="TIGR02727">
    <property type="entry name" value="MTHFS_bact"/>
    <property type="match status" value="1"/>
</dbReference>
<dbReference type="SUPFAM" id="SSF100950">
    <property type="entry name" value="NagB/RpiA/CoA transferase-like"/>
    <property type="match status" value="1"/>
</dbReference>
<dbReference type="InterPro" id="IPR002698">
    <property type="entry name" value="FTHF_cligase"/>
</dbReference>
<comment type="similarity">
    <text evidence="1 5">Belongs to the 5-formyltetrahydrofolate cyclo-ligase family.</text>
</comment>
<protein>
    <recommendedName>
        <fullName evidence="5">5-formyltetrahydrofolate cyclo-ligase</fullName>
        <ecNumber evidence="5">6.3.3.2</ecNumber>
    </recommendedName>
</protein>
<dbReference type="AlphaFoldDB" id="A0A4R3JEQ3"/>
<keyword evidence="3 4" id="KW-0067">ATP-binding</keyword>
<keyword evidence="9" id="KW-1185">Reference proteome</keyword>
<accession>A0A4R3JEQ3</accession>
<evidence type="ECO:0000313" key="9">
    <source>
        <dbReference type="Proteomes" id="UP000702954"/>
    </source>
</evidence>
<comment type="catalytic activity">
    <reaction evidence="5">
        <text>(6S)-5-formyl-5,6,7,8-tetrahydrofolate + ATP = (6R)-5,10-methenyltetrahydrofolate + ADP + phosphate</text>
        <dbReference type="Rhea" id="RHEA:10488"/>
        <dbReference type="ChEBI" id="CHEBI:30616"/>
        <dbReference type="ChEBI" id="CHEBI:43474"/>
        <dbReference type="ChEBI" id="CHEBI:57455"/>
        <dbReference type="ChEBI" id="CHEBI:57457"/>
        <dbReference type="ChEBI" id="CHEBI:456216"/>
        <dbReference type="EC" id="6.3.3.2"/>
    </reaction>
</comment>
<dbReference type="Proteomes" id="UP000294613">
    <property type="component" value="Unassembled WGS sequence"/>
</dbReference>
<dbReference type="EMBL" id="BHEO01000008">
    <property type="protein sequence ID" value="GBU06057.1"/>
    <property type="molecule type" value="Genomic_DNA"/>
</dbReference>
<dbReference type="GO" id="GO:0035999">
    <property type="term" value="P:tetrahydrofolate interconversion"/>
    <property type="evidence" value="ECO:0007669"/>
    <property type="project" value="TreeGrafter"/>
</dbReference>
<dbReference type="EC" id="6.3.3.2" evidence="5"/>
<comment type="caution">
    <text evidence="7">The sequence shown here is derived from an EMBL/GenBank/DDBJ whole genome shotgun (WGS) entry which is preliminary data.</text>
</comment>
<dbReference type="InterPro" id="IPR024185">
    <property type="entry name" value="FTHF_cligase-like_sf"/>
</dbReference>
<keyword evidence="7" id="KW-0436">Ligase</keyword>
<dbReference type="InterPro" id="IPR037171">
    <property type="entry name" value="NagB/RpiA_transferase-like"/>
</dbReference>
<dbReference type="GO" id="GO:0009396">
    <property type="term" value="P:folic acid-containing compound biosynthetic process"/>
    <property type="evidence" value="ECO:0007669"/>
    <property type="project" value="TreeGrafter"/>
</dbReference>
<keyword evidence="5" id="KW-0479">Metal-binding</keyword>
<reference evidence="7 8" key="2">
    <citation type="submission" date="2019-03" db="EMBL/GenBank/DDBJ databases">
        <title>Genomic Encyclopedia of Type Strains, Phase IV (KMG-IV): sequencing the most valuable type-strain genomes for metagenomic binning, comparative biology and taxonomic classification.</title>
        <authorList>
            <person name="Goeker M."/>
        </authorList>
    </citation>
    <scope>NUCLEOTIDE SEQUENCE [LARGE SCALE GENOMIC DNA]</scope>
    <source>
        <strain evidence="7 8">DSM 103426</strain>
    </source>
</reference>
<evidence type="ECO:0000256" key="5">
    <source>
        <dbReference type="RuleBase" id="RU361279"/>
    </source>
</evidence>
<dbReference type="Pfam" id="PF01812">
    <property type="entry name" value="5-FTHF_cyc-lig"/>
    <property type="match status" value="1"/>
</dbReference>
<evidence type="ECO:0000256" key="2">
    <source>
        <dbReference type="ARBA" id="ARBA00022741"/>
    </source>
</evidence>
<proteinExistence type="inferred from homology"/>
<gene>
    <name evidence="7" type="ORF">EDD74_12719</name>
    <name evidence="6" type="ORF">FAEUMB_25980</name>
</gene>
<keyword evidence="2 4" id="KW-0547">Nucleotide-binding</keyword>
<sequence length="191" mass="22310">MEKKPRTKKDIRRQILAVRRTLPVEEAKEKSREIFQKVTAHPWYIEADTVFCYASHDGEVRTRELMDQILADGKRLALPRVEGREMTFYEVREPDRLEEGAYGIEEPLPENPVRKEHSEKALMIIPGIVFDRRLHRIGYGGGFYDRYLAGDAPFHTMAVAYECQCILGELPFESHDLCPEVLVTEREIYQR</sequence>
<dbReference type="GO" id="GO:0046872">
    <property type="term" value="F:metal ion binding"/>
    <property type="evidence" value="ECO:0007669"/>
    <property type="project" value="UniProtKB-KW"/>
</dbReference>
<organism evidence="7 8">
    <name type="scientific">Faecalimonas umbilicata</name>
    <dbReference type="NCBI Taxonomy" id="1912855"/>
    <lineage>
        <taxon>Bacteria</taxon>
        <taxon>Bacillati</taxon>
        <taxon>Bacillota</taxon>
        <taxon>Clostridia</taxon>
        <taxon>Lachnospirales</taxon>
        <taxon>Lachnospiraceae</taxon>
        <taxon>Faecalimonas</taxon>
    </lineage>
</organism>
<evidence type="ECO:0000313" key="6">
    <source>
        <dbReference type="EMBL" id="GBU06057.1"/>
    </source>
</evidence>
<evidence type="ECO:0000256" key="3">
    <source>
        <dbReference type="ARBA" id="ARBA00022840"/>
    </source>
</evidence>
<evidence type="ECO:0000313" key="8">
    <source>
        <dbReference type="Proteomes" id="UP000294613"/>
    </source>
</evidence>
<dbReference type="GO" id="GO:0030272">
    <property type="term" value="F:5-formyltetrahydrofolate cyclo-ligase activity"/>
    <property type="evidence" value="ECO:0007669"/>
    <property type="project" value="UniProtKB-EC"/>
</dbReference>
<evidence type="ECO:0000256" key="4">
    <source>
        <dbReference type="PIRSR" id="PIRSR006806-1"/>
    </source>
</evidence>
<reference evidence="6 9" key="1">
    <citation type="journal article" date="2018" name="Int. J. Syst. Evol. Microbiol.">
        <title>Draft Genome Sequence of Faecalimonas umbilicata JCM 30896T, an Acetate-Producing Bacterium Isolated from Human Feces.</title>
        <authorList>
            <person name="Sakamoto M."/>
            <person name="Ikeyama N."/>
            <person name="Yuki M."/>
            <person name="Ohkuma M."/>
        </authorList>
    </citation>
    <scope>NUCLEOTIDE SEQUENCE [LARGE SCALE GENOMIC DNA]</scope>
    <source>
        <strain evidence="6 9">EGH7</strain>
    </source>
</reference>
<feature type="binding site" evidence="4">
    <location>
        <begin position="8"/>
        <end position="12"/>
    </location>
    <ligand>
        <name>ATP</name>
        <dbReference type="ChEBI" id="CHEBI:30616"/>
    </ligand>
</feature>